<evidence type="ECO:0000313" key="3">
    <source>
        <dbReference type="EMBL" id="EJT75224.1"/>
    </source>
</evidence>
<proteinExistence type="predicted"/>
<sequence>MSGSSDYAMPDAGVVAPANPHGTNRLGLQESLELELLTADEIDAVRRGINDWFNASDKDFYNLLGLSRDATPVDIRKAINKLQRNYHLDKKNGDDEISSCTYISFINRYLCMLTITQFLIP</sequence>
<dbReference type="RefSeq" id="XP_009221224.1">
    <property type="nucleotide sequence ID" value="XM_009222960.1"/>
</dbReference>
<reference evidence="4" key="5">
    <citation type="submission" date="2018-04" db="UniProtKB">
        <authorList>
            <consortium name="EnsemblFungi"/>
        </authorList>
    </citation>
    <scope>IDENTIFICATION</scope>
    <source>
        <strain evidence="4">R3-111a-1</strain>
    </source>
</reference>
<dbReference type="Pfam" id="PF00226">
    <property type="entry name" value="DnaJ"/>
    <property type="match status" value="1"/>
</dbReference>
<dbReference type="InterPro" id="IPR001623">
    <property type="entry name" value="DnaJ_domain"/>
</dbReference>
<evidence type="ECO:0000259" key="2">
    <source>
        <dbReference type="Pfam" id="PF00226"/>
    </source>
</evidence>
<dbReference type="HOGENOM" id="CLU_2038220_0_0_1"/>
<dbReference type="Gene3D" id="1.10.287.110">
    <property type="entry name" value="DnaJ domain"/>
    <property type="match status" value="1"/>
</dbReference>
<dbReference type="CDD" id="cd06257">
    <property type="entry name" value="DnaJ"/>
    <property type="match status" value="1"/>
</dbReference>
<dbReference type="EMBL" id="GL385397">
    <property type="protein sequence ID" value="EJT75224.1"/>
    <property type="molecule type" value="Genomic_DNA"/>
</dbReference>
<reference evidence="5" key="1">
    <citation type="submission" date="2010-07" db="EMBL/GenBank/DDBJ databases">
        <title>The genome sequence of Gaeumannomyces graminis var. tritici strain R3-111a-1.</title>
        <authorList>
            <consortium name="The Broad Institute Genome Sequencing Platform"/>
            <person name="Ma L.-J."/>
            <person name="Dead R."/>
            <person name="Young S."/>
            <person name="Zeng Q."/>
            <person name="Koehrsen M."/>
            <person name="Alvarado L."/>
            <person name="Berlin A."/>
            <person name="Chapman S.B."/>
            <person name="Chen Z."/>
            <person name="Freedman E."/>
            <person name="Gellesch M."/>
            <person name="Goldberg J."/>
            <person name="Griggs A."/>
            <person name="Gujja S."/>
            <person name="Heilman E.R."/>
            <person name="Heiman D."/>
            <person name="Hepburn T."/>
            <person name="Howarth C."/>
            <person name="Jen D."/>
            <person name="Larson L."/>
            <person name="Mehta T."/>
            <person name="Neiman D."/>
            <person name="Pearson M."/>
            <person name="Roberts A."/>
            <person name="Saif S."/>
            <person name="Shea T."/>
            <person name="Shenoy N."/>
            <person name="Sisk P."/>
            <person name="Stolte C."/>
            <person name="Sykes S."/>
            <person name="Walk T."/>
            <person name="White J."/>
            <person name="Yandava C."/>
            <person name="Haas B."/>
            <person name="Nusbaum C."/>
            <person name="Birren B."/>
        </authorList>
    </citation>
    <scope>NUCLEOTIDE SEQUENCE [LARGE SCALE GENOMIC DNA]</scope>
    <source>
        <strain evidence="5">R3-111a-1</strain>
    </source>
</reference>
<protein>
    <recommendedName>
        <fullName evidence="2">J domain-containing protein</fullName>
    </recommendedName>
</protein>
<dbReference type="Proteomes" id="UP000006039">
    <property type="component" value="Unassembled WGS sequence"/>
</dbReference>
<feature type="region of interest" description="Disordered" evidence="1">
    <location>
        <begin position="1"/>
        <end position="22"/>
    </location>
</feature>
<evidence type="ECO:0000313" key="5">
    <source>
        <dbReference type="Proteomes" id="UP000006039"/>
    </source>
</evidence>
<reference evidence="3" key="3">
    <citation type="submission" date="2010-09" db="EMBL/GenBank/DDBJ databases">
        <title>Annotation of Gaeumannomyces graminis var. tritici R3-111a-1.</title>
        <authorList>
            <consortium name="The Broad Institute Genome Sequencing Platform"/>
            <person name="Ma L.-J."/>
            <person name="Dead R."/>
            <person name="Young S.K."/>
            <person name="Zeng Q."/>
            <person name="Gargeya S."/>
            <person name="Fitzgerald M."/>
            <person name="Haas B."/>
            <person name="Abouelleil A."/>
            <person name="Alvarado L."/>
            <person name="Arachchi H.M."/>
            <person name="Berlin A."/>
            <person name="Brown A."/>
            <person name="Chapman S.B."/>
            <person name="Chen Z."/>
            <person name="Dunbar C."/>
            <person name="Freedman E."/>
            <person name="Gearin G."/>
            <person name="Gellesch M."/>
            <person name="Goldberg J."/>
            <person name="Griggs A."/>
            <person name="Gujja S."/>
            <person name="Heiman D."/>
            <person name="Howarth C."/>
            <person name="Larson L."/>
            <person name="Lui A."/>
            <person name="MacDonald P.J.P."/>
            <person name="Mehta T."/>
            <person name="Montmayeur A."/>
            <person name="Murphy C."/>
            <person name="Neiman D."/>
            <person name="Pearson M."/>
            <person name="Priest M."/>
            <person name="Roberts A."/>
            <person name="Saif S."/>
            <person name="Shea T."/>
            <person name="Shenoy N."/>
            <person name="Sisk P."/>
            <person name="Stolte C."/>
            <person name="Sykes S."/>
            <person name="Yandava C."/>
            <person name="Wortman J."/>
            <person name="Nusbaum C."/>
            <person name="Birren B."/>
        </authorList>
    </citation>
    <scope>NUCLEOTIDE SEQUENCE</scope>
    <source>
        <strain evidence="3">R3-111a-1</strain>
    </source>
</reference>
<dbReference type="InterPro" id="IPR036869">
    <property type="entry name" value="J_dom_sf"/>
</dbReference>
<evidence type="ECO:0000313" key="4">
    <source>
        <dbReference type="EnsemblFungi" id="EJT75224"/>
    </source>
</evidence>
<feature type="domain" description="J" evidence="2">
    <location>
        <begin position="59"/>
        <end position="96"/>
    </location>
</feature>
<reference evidence="4" key="4">
    <citation type="journal article" date="2015" name="G3 (Bethesda)">
        <title>Genome sequences of three phytopathogenic species of the Magnaporthaceae family of fungi.</title>
        <authorList>
            <person name="Okagaki L.H."/>
            <person name="Nunes C.C."/>
            <person name="Sailsbery J."/>
            <person name="Clay B."/>
            <person name="Brown D."/>
            <person name="John T."/>
            <person name="Oh Y."/>
            <person name="Young N."/>
            <person name="Fitzgerald M."/>
            <person name="Haas B.J."/>
            <person name="Zeng Q."/>
            <person name="Young S."/>
            <person name="Adiconis X."/>
            <person name="Fan L."/>
            <person name="Levin J.Z."/>
            <person name="Mitchell T.K."/>
            <person name="Okubara P.A."/>
            <person name="Farman M.L."/>
            <person name="Kohn L.M."/>
            <person name="Birren B."/>
            <person name="Ma L.-J."/>
            <person name="Dean R.A."/>
        </authorList>
    </citation>
    <scope>NUCLEOTIDE SEQUENCE</scope>
    <source>
        <strain evidence="4">R3-111a-1</strain>
    </source>
</reference>
<name>J3NV48_GAET3</name>
<dbReference type="SUPFAM" id="SSF46565">
    <property type="entry name" value="Chaperone J-domain"/>
    <property type="match status" value="1"/>
</dbReference>
<dbReference type="OrthoDB" id="1726119at2759"/>
<organism evidence="3">
    <name type="scientific">Gaeumannomyces tritici (strain R3-111a-1)</name>
    <name type="common">Wheat and barley take-all root rot fungus</name>
    <name type="synonym">Gaeumannomyces graminis var. tritici</name>
    <dbReference type="NCBI Taxonomy" id="644352"/>
    <lineage>
        <taxon>Eukaryota</taxon>
        <taxon>Fungi</taxon>
        <taxon>Dikarya</taxon>
        <taxon>Ascomycota</taxon>
        <taxon>Pezizomycotina</taxon>
        <taxon>Sordariomycetes</taxon>
        <taxon>Sordariomycetidae</taxon>
        <taxon>Magnaporthales</taxon>
        <taxon>Magnaporthaceae</taxon>
        <taxon>Gaeumannomyces</taxon>
    </lineage>
</organism>
<gene>
    <name evidence="4" type="primary">20345619</name>
    <name evidence="3" type="ORF">GGTG_05161</name>
</gene>
<dbReference type="GeneID" id="20345619"/>
<dbReference type="VEuPathDB" id="FungiDB:GGTG_05161"/>
<evidence type="ECO:0000256" key="1">
    <source>
        <dbReference type="SAM" id="MobiDB-lite"/>
    </source>
</evidence>
<accession>J3NV48</accession>
<keyword evidence="5" id="KW-1185">Reference proteome</keyword>
<reference evidence="3" key="2">
    <citation type="submission" date="2010-07" db="EMBL/GenBank/DDBJ databases">
        <authorList>
            <consortium name="The Broad Institute Genome Sequencing Platform"/>
            <consortium name="Broad Institute Genome Sequencing Center for Infectious Disease"/>
            <person name="Ma L.-J."/>
            <person name="Dead R."/>
            <person name="Young S."/>
            <person name="Zeng Q."/>
            <person name="Koehrsen M."/>
            <person name="Alvarado L."/>
            <person name="Berlin A."/>
            <person name="Chapman S.B."/>
            <person name="Chen Z."/>
            <person name="Freedman E."/>
            <person name="Gellesch M."/>
            <person name="Goldberg J."/>
            <person name="Griggs A."/>
            <person name="Gujja S."/>
            <person name="Heilman E.R."/>
            <person name="Heiman D."/>
            <person name="Hepburn T."/>
            <person name="Howarth C."/>
            <person name="Jen D."/>
            <person name="Larson L."/>
            <person name="Mehta T."/>
            <person name="Neiman D."/>
            <person name="Pearson M."/>
            <person name="Roberts A."/>
            <person name="Saif S."/>
            <person name="Shea T."/>
            <person name="Shenoy N."/>
            <person name="Sisk P."/>
            <person name="Stolte C."/>
            <person name="Sykes S."/>
            <person name="Walk T."/>
            <person name="White J."/>
            <person name="Yandava C."/>
            <person name="Haas B."/>
            <person name="Nusbaum C."/>
            <person name="Birren B."/>
        </authorList>
    </citation>
    <scope>NUCLEOTIDE SEQUENCE</scope>
    <source>
        <strain evidence="3">R3-111a-1</strain>
    </source>
</reference>
<dbReference type="EnsemblFungi" id="EJT75224">
    <property type="protein sequence ID" value="EJT75224"/>
    <property type="gene ID" value="GGTG_05161"/>
</dbReference>
<dbReference type="AlphaFoldDB" id="J3NV48"/>